<name>A0A128EXG4_9GAMM</name>
<sequence length="248" mass="28103">MTSILANFTHKLALQWKKVTCILTLALVLSGCGSTSASKPDNYAEIDSILSAMPAYVAIKKQDPAAYERIASTMSGLKPDRSNYNQLLAETSEELYAFIEPRLAHASDEALTEYMELQVDKMEVLKAKGDGLCYQFLVQDPNGPVVSHRNFSRDLVKRDMETLKEVIETSETKRPIADFENVLPSIEIIFFTLEQKYGDDVEMLDNLELASQKKEVYCDMLIDMYDELFALPSQDSIDTLRWLMSEEE</sequence>
<keyword evidence="2" id="KW-1185">Reference proteome</keyword>
<organism evidence="1 2">
    <name type="scientific">Grimontia celer</name>
    <dbReference type="NCBI Taxonomy" id="1796497"/>
    <lineage>
        <taxon>Bacteria</taxon>
        <taxon>Pseudomonadati</taxon>
        <taxon>Pseudomonadota</taxon>
        <taxon>Gammaproteobacteria</taxon>
        <taxon>Vibrionales</taxon>
        <taxon>Vibrionaceae</taxon>
        <taxon>Grimontia</taxon>
    </lineage>
</organism>
<dbReference type="EMBL" id="FIZX01000001">
    <property type="protein sequence ID" value="CZF79207.1"/>
    <property type="molecule type" value="Genomic_DNA"/>
</dbReference>
<proteinExistence type="predicted"/>
<gene>
    <name evidence="1" type="ORF">GCE9029_01320</name>
</gene>
<evidence type="ECO:0000313" key="2">
    <source>
        <dbReference type="Proteomes" id="UP000071641"/>
    </source>
</evidence>
<dbReference type="Proteomes" id="UP000071641">
    <property type="component" value="Unassembled WGS sequence"/>
</dbReference>
<dbReference type="AlphaFoldDB" id="A0A128EXG4"/>
<protein>
    <submittedName>
        <fullName evidence="1">Uncharacterized protein</fullName>
    </submittedName>
</protein>
<reference evidence="2" key="1">
    <citation type="submission" date="2016-02" db="EMBL/GenBank/DDBJ databases">
        <authorList>
            <person name="Rodrigo-Torres Lidia"/>
            <person name="Arahal R.David."/>
        </authorList>
    </citation>
    <scope>NUCLEOTIDE SEQUENCE [LARGE SCALE GENOMIC DNA]</scope>
    <source>
        <strain evidence="2">CECT 9029</strain>
    </source>
</reference>
<dbReference type="OrthoDB" id="6477852at2"/>
<dbReference type="RefSeq" id="WP_062661913.1">
    <property type="nucleotide sequence ID" value="NZ_FIZX01000001.1"/>
</dbReference>
<evidence type="ECO:0000313" key="1">
    <source>
        <dbReference type="EMBL" id="CZF79207.1"/>
    </source>
</evidence>
<accession>A0A128EXG4</accession>